<keyword evidence="2" id="KW-1185">Reference proteome</keyword>
<organism evidence="1 2">
    <name type="scientific">Helicobacter aurati</name>
    <dbReference type="NCBI Taxonomy" id="137778"/>
    <lineage>
        <taxon>Bacteria</taxon>
        <taxon>Pseudomonadati</taxon>
        <taxon>Campylobacterota</taxon>
        <taxon>Epsilonproteobacteria</taxon>
        <taxon>Campylobacterales</taxon>
        <taxon>Helicobacteraceae</taxon>
        <taxon>Helicobacter</taxon>
    </lineage>
</organism>
<protein>
    <submittedName>
        <fullName evidence="1">Uncharacterized protein</fullName>
    </submittedName>
</protein>
<gene>
    <name evidence="1" type="ORF">CQA66_05110</name>
</gene>
<proteinExistence type="predicted"/>
<accession>A0A3D8J4K6</accession>
<name>A0A3D8J4K6_9HELI</name>
<dbReference type="AlphaFoldDB" id="A0A3D8J4K6"/>
<comment type="caution">
    <text evidence="1">The sequence shown here is derived from an EMBL/GenBank/DDBJ whole genome shotgun (WGS) entry which is preliminary data.</text>
</comment>
<dbReference type="Proteomes" id="UP000256424">
    <property type="component" value="Unassembled WGS sequence"/>
</dbReference>
<dbReference type="EMBL" id="NXLW01000007">
    <property type="protein sequence ID" value="RDU72437.1"/>
    <property type="molecule type" value="Genomic_DNA"/>
</dbReference>
<reference evidence="1 2" key="1">
    <citation type="submission" date="2018-04" db="EMBL/GenBank/DDBJ databases">
        <title>Novel Campyloabacter and Helicobacter Species and Strains.</title>
        <authorList>
            <person name="Mannion A.J."/>
            <person name="Shen Z."/>
            <person name="Fox J.G."/>
        </authorList>
    </citation>
    <scope>NUCLEOTIDE SEQUENCE [LARGE SCALE GENOMIC DNA]</scope>
    <source>
        <strain evidence="1 2">MIT 97-5075</strain>
    </source>
</reference>
<evidence type="ECO:0000313" key="1">
    <source>
        <dbReference type="EMBL" id="RDU72437.1"/>
    </source>
</evidence>
<sequence>MNNNLEPFAACSMMRRLLKLAHRFWEICANKENLTKWTNLLRCRFAKRRTKQERRSTQATQHLNKNLLCHVDSHHCPICKCGQNPCGLCEGLPNAGVLATARTKFLPILAQFP</sequence>
<evidence type="ECO:0000313" key="2">
    <source>
        <dbReference type="Proteomes" id="UP000256424"/>
    </source>
</evidence>